<dbReference type="SUPFAM" id="SSF53955">
    <property type="entry name" value="Lysozyme-like"/>
    <property type="match status" value="1"/>
</dbReference>
<gene>
    <name evidence="3" type="ORF">COA71_06890</name>
</gene>
<dbReference type="CDD" id="cd16894">
    <property type="entry name" value="MltD-like"/>
    <property type="match status" value="1"/>
</dbReference>
<dbReference type="Proteomes" id="UP000228987">
    <property type="component" value="Unassembled WGS sequence"/>
</dbReference>
<accession>A0A2A5CD83</accession>
<feature type="domain" description="LysM" evidence="2">
    <location>
        <begin position="378"/>
        <end position="421"/>
    </location>
</feature>
<dbReference type="GO" id="GO:0000270">
    <property type="term" value="P:peptidoglycan metabolic process"/>
    <property type="evidence" value="ECO:0007669"/>
    <property type="project" value="InterPro"/>
</dbReference>
<evidence type="ECO:0000313" key="4">
    <source>
        <dbReference type="Proteomes" id="UP000228987"/>
    </source>
</evidence>
<dbReference type="SMART" id="SM00257">
    <property type="entry name" value="LysM"/>
    <property type="match status" value="3"/>
</dbReference>
<dbReference type="AlphaFoldDB" id="A0A2A5CD83"/>
<comment type="caution">
    <text evidence="3">The sequence shown here is derived from an EMBL/GenBank/DDBJ whole genome shotgun (WGS) entry which is preliminary data.</text>
</comment>
<dbReference type="GO" id="GO:0008932">
    <property type="term" value="F:lytic endotransglycosylase activity"/>
    <property type="evidence" value="ECO:0007669"/>
    <property type="project" value="TreeGrafter"/>
</dbReference>
<feature type="domain" description="LysM" evidence="2">
    <location>
        <begin position="542"/>
        <end position="585"/>
    </location>
</feature>
<evidence type="ECO:0000313" key="3">
    <source>
        <dbReference type="EMBL" id="PCJ41732.1"/>
    </source>
</evidence>
<dbReference type="Gene3D" id="1.10.530.10">
    <property type="match status" value="1"/>
</dbReference>
<dbReference type="EMBL" id="NVWI01000004">
    <property type="protein sequence ID" value="PCJ41732.1"/>
    <property type="molecule type" value="Genomic_DNA"/>
</dbReference>
<dbReference type="PANTHER" id="PTHR33734">
    <property type="entry name" value="LYSM DOMAIN-CONTAINING GPI-ANCHORED PROTEIN 2"/>
    <property type="match status" value="1"/>
</dbReference>
<evidence type="ECO:0000256" key="1">
    <source>
        <dbReference type="ARBA" id="ARBA00007734"/>
    </source>
</evidence>
<dbReference type="InterPro" id="IPR000189">
    <property type="entry name" value="Transglyc_AS"/>
</dbReference>
<name>A0A2A5CD83_9GAMM</name>
<dbReference type="InterPro" id="IPR023346">
    <property type="entry name" value="Lysozyme-like_dom_sf"/>
</dbReference>
<dbReference type="PROSITE" id="PS00922">
    <property type="entry name" value="TRANSGLYCOSYLASE"/>
    <property type="match status" value="1"/>
</dbReference>
<dbReference type="InterPro" id="IPR018392">
    <property type="entry name" value="LysM"/>
</dbReference>
<dbReference type="SUPFAM" id="SSF54106">
    <property type="entry name" value="LysM domain"/>
    <property type="match status" value="3"/>
</dbReference>
<evidence type="ECO:0000259" key="2">
    <source>
        <dbReference type="PROSITE" id="PS51782"/>
    </source>
</evidence>
<dbReference type="GO" id="GO:0016020">
    <property type="term" value="C:membrane"/>
    <property type="evidence" value="ECO:0007669"/>
    <property type="project" value="InterPro"/>
</dbReference>
<dbReference type="CDD" id="cd00118">
    <property type="entry name" value="LysM"/>
    <property type="match status" value="3"/>
</dbReference>
<dbReference type="PROSITE" id="PS51782">
    <property type="entry name" value="LYSM"/>
    <property type="match status" value="3"/>
</dbReference>
<comment type="similarity">
    <text evidence="1">Belongs to the transglycosylase Slt family.</text>
</comment>
<proteinExistence type="inferred from homology"/>
<feature type="domain" description="LysM" evidence="2">
    <location>
        <begin position="489"/>
        <end position="532"/>
    </location>
</feature>
<dbReference type="InterPro" id="IPR036779">
    <property type="entry name" value="LysM_dom_sf"/>
</dbReference>
<protein>
    <submittedName>
        <fullName evidence="3">Lytic transglycosylase</fullName>
    </submittedName>
</protein>
<reference evidence="4" key="1">
    <citation type="submission" date="2017-08" db="EMBL/GenBank/DDBJ databases">
        <title>A dynamic microbial community with high functional redundancy inhabits the cold, oxic subseafloor aquifer.</title>
        <authorList>
            <person name="Tully B.J."/>
            <person name="Wheat C.G."/>
            <person name="Glazer B.T."/>
            <person name="Huber J.A."/>
        </authorList>
    </citation>
    <scope>NUCLEOTIDE SEQUENCE [LARGE SCALE GENOMIC DNA]</scope>
</reference>
<dbReference type="InterPro" id="IPR008258">
    <property type="entry name" value="Transglycosylase_SLT_dom_1"/>
</dbReference>
<organism evidence="3 4">
    <name type="scientific">SAR86 cluster bacterium</name>
    <dbReference type="NCBI Taxonomy" id="2030880"/>
    <lineage>
        <taxon>Bacteria</taxon>
        <taxon>Pseudomonadati</taxon>
        <taxon>Pseudomonadota</taxon>
        <taxon>Gammaproteobacteria</taxon>
        <taxon>SAR86 cluster</taxon>
    </lineage>
</organism>
<dbReference type="PANTHER" id="PTHR33734:SF22">
    <property type="entry name" value="MEMBRANE-BOUND LYTIC MUREIN TRANSGLYCOSYLASE D"/>
    <property type="match status" value="1"/>
</dbReference>
<dbReference type="Pfam" id="PF01464">
    <property type="entry name" value="SLT"/>
    <property type="match status" value="1"/>
</dbReference>
<sequence>MDNEAAVNTSESFMLVSTIFSRRKFSTSPTSHIMVLLVSLMMAACTSIEPQESREGAIAINQIITTDNNTEQVVEGLVSSAGNSGDRDIENILLDPISTEPASVQPVEPAVAMTANRVVELEINDYLQNRRNLLKIWIERGRIWFPMVETIFAEEGIPDELKYLALGESSLNPTARSYVGAAGMWQFMPATARSEGLRVDSWIDERRDPELSTRAAAKHLKTLYESYSGNWHLALAGYNCSYRCITRAVNRAGGSINNPPSFWEIYPYLPQQTRNFIPKFIAAALLVSDPERYGIQVDDLGQEYTYDIVLINGMLSLESAAELAGVDVATIRSLNPSVRKATLPANAEAFPLKIPAGSYQNFISAFASLPDDEKVAPTEYTIRSGDTLDSIARRFETTVVELQAVNNIRNHLIFPEQVVMIPGRGVNTNISLATNTNVMQLMHYGDAIYRPIRLAEGFQLVEQAGSTPDNLLMAVSLSNDIVDDLVVPTIYKVRRGDTLGQIADRFDISVRNIQSWNNIRGTTIYANQELTLHTAASAPNPQLYKVRRGDNLAAIARRFGLTVTSLKRLNGLNSDLIFAGQDLQLN</sequence>
<dbReference type="Gene3D" id="3.10.350.10">
    <property type="entry name" value="LysM domain"/>
    <property type="match status" value="3"/>
</dbReference>
<dbReference type="Pfam" id="PF01476">
    <property type="entry name" value="LysM"/>
    <property type="match status" value="3"/>
</dbReference>